<name>A0A443PXF6_9MAGN</name>
<evidence type="ECO:0000313" key="1">
    <source>
        <dbReference type="EMBL" id="RWR95449.1"/>
    </source>
</evidence>
<comment type="caution">
    <text evidence="1">The sequence shown here is derived from an EMBL/GenBank/DDBJ whole genome shotgun (WGS) entry which is preliminary data.</text>
</comment>
<dbReference type="AlphaFoldDB" id="A0A443PXF6"/>
<organism evidence="1 2">
    <name type="scientific">Cinnamomum micranthum f. kanehirae</name>
    <dbReference type="NCBI Taxonomy" id="337451"/>
    <lineage>
        <taxon>Eukaryota</taxon>
        <taxon>Viridiplantae</taxon>
        <taxon>Streptophyta</taxon>
        <taxon>Embryophyta</taxon>
        <taxon>Tracheophyta</taxon>
        <taxon>Spermatophyta</taxon>
        <taxon>Magnoliopsida</taxon>
        <taxon>Magnoliidae</taxon>
        <taxon>Laurales</taxon>
        <taxon>Lauraceae</taxon>
        <taxon>Cinnamomum</taxon>
    </lineage>
</organism>
<gene>
    <name evidence="1" type="ORF">CKAN_02479500</name>
</gene>
<reference evidence="1 2" key="1">
    <citation type="journal article" date="2019" name="Nat. Plants">
        <title>Stout camphor tree genome fills gaps in understanding of flowering plant genome evolution.</title>
        <authorList>
            <person name="Chaw S.M."/>
            <person name="Liu Y.C."/>
            <person name="Wu Y.W."/>
            <person name="Wang H.Y."/>
            <person name="Lin C.I."/>
            <person name="Wu C.S."/>
            <person name="Ke H.M."/>
            <person name="Chang L.Y."/>
            <person name="Hsu C.Y."/>
            <person name="Yang H.T."/>
            <person name="Sudianto E."/>
            <person name="Hsu M.H."/>
            <person name="Wu K.P."/>
            <person name="Wang L.N."/>
            <person name="Leebens-Mack J.H."/>
            <person name="Tsai I.J."/>
        </authorList>
    </citation>
    <scope>NUCLEOTIDE SEQUENCE [LARGE SCALE GENOMIC DNA]</scope>
    <source>
        <strain evidence="2">cv. Chaw 1501</strain>
        <tissue evidence="1">Young leaves</tissue>
    </source>
</reference>
<dbReference type="Proteomes" id="UP000283530">
    <property type="component" value="Unassembled WGS sequence"/>
</dbReference>
<keyword evidence="2" id="KW-1185">Reference proteome</keyword>
<protein>
    <submittedName>
        <fullName evidence="1">Uncharacterized protein</fullName>
    </submittedName>
</protein>
<proteinExistence type="predicted"/>
<dbReference type="EMBL" id="QPKB01000011">
    <property type="protein sequence ID" value="RWR95449.1"/>
    <property type="molecule type" value="Genomic_DNA"/>
</dbReference>
<accession>A0A443PXF6</accession>
<evidence type="ECO:0000313" key="2">
    <source>
        <dbReference type="Proteomes" id="UP000283530"/>
    </source>
</evidence>
<sequence length="109" mass="12435">MNTTLSFSSSSLQRSLKIHPPFLQQAPPLQEKGVFDCAEEGNKEGEGGFRPFFTCCVAATRGRTKMQVMRLRTAILKTFLMLQYNLDSGQDKYIKILYANCYFRDINLV</sequence>